<dbReference type="Proteomes" id="UP000240424">
    <property type="component" value="Unassembled WGS sequence"/>
</dbReference>
<dbReference type="STRING" id="1841861.GCA_900157365_03088"/>
<dbReference type="RefSeq" id="WP_077080972.1">
    <property type="nucleotide sequence ID" value="NZ_FUEZ01000004.1"/>
</dbReference>
<proteinExistence type="predicted"/>
<evidence type="ECO:0000256" key="1">
    <source>
        <dbReference type="SAM" id="MobiDB-lite"/>
    </source>
</evidence>
<organism evidence="3 4">
    <name type="scientific">Mycobacterium numidiamassiliense</name>
    <dbReference type="NCBI Taxonomy" id="1841861"/>
    <lineage>
        <taxon>Bacteria</taxon>
        <taxon>Bacillati</taxon>
        <taxon>Actinomycetota</taxon>
        <taxon>Actinomycetes</taxon>
        <taxon>Mycobacteriales</taxon>
        <taxon>Mycobacteriaceae</taxon>
        <taxon>Mycobacterium</taxon>
    </lineage>
</organism>
<dbReference type="EMBL" id="FUEZ01000004">
    <property type="protein sequence ID" value="SPM42548.1"/>
    <property type="molecule type" value="Genomic_DNA"/>
</dbReference>
<feature type="compositionally biased region" description="Low complexity" evidence="1">
    <location>
        <begin position="100"/>
        <end position="123"/>
    </location>
</feature>
<feature type="region of interest" description="Disordered" evidence="1">
    <location>
        <begin position="62"/>
        <end position="123"/>
    </location>
</feature>
<sequence>MTPQLRAARRPQLRILQLIFAAAAAIAMLVFFNAARPDTTGGSVRLTDVSIASLVPQTPPGLIGSGGWAADDGSDQAQLQQQLAQQEMQQAEQQAEEQNEAAQQQALQDELQGQQVQEQAGNP</sequence>
<evidence type="ECO:0000313" key="3">
    <source>
        <dbReference type="EMBL" id="SPM42548.1"/>
    </source>
</evidence>
<reference evidence="3 4" key="1">
    <citation type="submission" date="2017-01" db="EMBL/GenBank/DDBJ databases">
        <authorList>
            <consortium name="Urmite Genomes"/>
        </authorList>
    </citation>
    <scope>NUCLEOTIDE SEQUENCE [LARGE SCALE GENOMIC DNA]</scope>
    <source>
        <strain evidence="3 4">AB215</strain>
    </source>
</reference>
<keyword evidence="2" id="KW-0472">Membrane</keyword>
<keyword evidence="4" id="KW-1185">Reference proteome</keyword>
<name>A0A2U3PFM4_9MYCO</name>
<accession>A0A2U3PFM4</accession>
<dbReference type="AlphaFoldDB" id="A0A2U3PFM4"/>
<keyword evidence="2" id="KW-1133">Transmembrane helix</keyword>
<feature type="compositionally biased region" description="Low complexity" evidence="1">
    <location>
        <begin position="68"/>
        <end position="93"/>
    </location>
</feature>
<gene>
    <name evidence="3" type="ORF">MNAB215_4768</name>
</gene>
<evidence type="ECO:0000256" key="2">
    <source>
        <dbReference type="SAM" id="Phobius"/>
    </source>
</evidence>
<evidence type="ECO:0000313" key="4">
    <source>
        <dbReference type="Proteomes" id="UP000240424"/>
    </source>
</evidence>
<feature type="transmembrane region" description="Helical" evidence="2">
    <location>
        <begin position="15"/>
        <end position="35"/>
    </location>
</feature>
<keyword evidence="2" id="KW-0812">Transmembrane</keyword>
<protein>
    <submittedName>
        <fullName evidence="3">Mycobacterium numidiamassiliense ORFan</fullName>
    </submittedName>
</protein>